<dbReference type="InterPro" id="IPR002372">
    <property type="entry name" value="PQQ_rpt_dom"/>
</dbReference>
<dbReference type="Gene3D" id="2.40.10.480">
    <property type="match status" value="1"/>
</dbReference>
<accession>A0AAU7G7J0</accession>
<protein>
    <submittedName>
        <fullName evidence="2">Cell wall-binding repeat-containing protein</fullName>
    </submittedName>
</protein>
<evidence type="ECO:0000313" key="2">
    <source>
        <dbReference type="EMBL" id="XBM47182.1"/>
    </source>
</evidence>
<proteinExistence type="predicted"/>
<dbReference type="InterPro" id="IPR007253">
    <property type="entry name" value="Cell_wall-bd_2"/>
</dbReference>
<evidence type="ECO:0000259" key="1">
    <source>
        <dbReference type="Pfam" id="PF13360"/>
    </source>
</evidence>
<dbReference type="AlphaFoldDB" id="A0AAU7G7J0"/>
<sequence length="825" mass="81971">MSASDRDPSGGHAAGSRRTHSRLAVLAIGAIAAVALVPLGEAPPPASAATIAWTQFGNGPSHTGVNDAETQLVPSTVGSLSALFTATLPGVSDGQAVLQPAVATAGGTRDLLFVTTKDGWIVALDAATGASVWSHQNGPGSCRINNGSSTCFTTSSPAIDPSGAWVYSYGLDGKVHKYAIGTGTEVRSGGWPETTTAKPWDEKMSPALTIATVGGHSYLYASNGGYPGDRGDYQGHVTTIDLGTGAQRVFNTLCSNLTVHFAPAPATDCATVQSAVWARPSVVYDAGTNRVLFSTGNATFDGTHNWGDSVLAINPDGTGAGGGPVDSYTPTNQQQLDQQDLDLGSTAPQVVTAPSGSSVPHLAVQSGKDAKIRLLNTANLSGTGHAGALGGELQSIAVPQGGQVLTQPANWVDRATGTSWVLVANGNGIAGLKLQAGTGGKPALVPVWTSATGGTTPIVAGGVLYYLSKSGVRALDPTTGKQLWTDPAGASGLHWQSPIVANGRLYFPDGGGKLRAFALPAGAQTVTRLAGSDRHATSAAVSAASFPPGAPVAYVASGLQFADAVSGSPAAARAGGPMLLVTPTSVPASIQTELTRLHPGRIVVLGGTGAVSDGVLSALRGFTTGTVTRISGTDRYATSAAISRATSATGTVAYIASGDLFPDALSAGALAARTAGAPVLLVTASGIPAVVGTELARLKPASIVVVGGAGAVSDAVLASLKGYTAGTVTRLGGGDRYATSAAVATRFGAGPANAFVASGATFADALSSAAAAGAQGAPLLLTTPTAVPSTIGSALQRLAPRHITLVGGTGSVSDAVQSALAAYVR</sequence>
<gene>
    <name evidence="2" type="ORF">AAME72_13950</name>
</gene>
<dbReference type="Gene3D" id="2.140.10.10">
    <property type="entry name" value="Quinoprotein alcohol dehydrogenase-like superfamily"/>
    <property type="match status" value="1"/>
</dbReference>
<dbReference type="InterPro" id="IPR051922">
    <property type="entry name" value="Bact_Sporulation_Assoc"/>
</dbReference>
<dbReference type="Pfam" id="PF04122">
    <property type="entry name" value="CW_binding_2"/>
    <property type="match status" value="3"/>
</dbReference>
<dbReference type="InterPro" id="IPR011047">
    <property type="entry name" value="Quinoprotein_ADH-like_sf"/>
</dbReference>
<feature type="domain" description="Pyrrolo-quinoline quinone repeat" evidence="1">
    <location>
        <begin position="103"/>
        <end position="201"/>
    </location>
</feature>
<dbReference type="EMBL" id="CP157390">
    <property type="protein sequence ID" value="XBM47182.1"/>
    <property type="molecule type" value="Genomic_DNA"/>
</dbReference>
<dbReference type="InterPro" id="IPR018391">
    <property type="entry name" value="PQQ_b-propeller_rpt"/>
</dbReference>
<reference evidence="2" key="1">
    <citation type="submission" date="2024-05" db="EMBL/GenBank/DDBJ databases">
        <title>The Natural Products Discovery Center: Release of the First 8490 Sequenced Strains for Exploring Actinobacteria Biosynthetic Diversity.</title>
        <authorList>
            <person name="Kalkreuter E."/>
            <person name="Kautsar S.A."/>
            <person name="Yang D."/>
            <person name="Bader C.D."/>
            <person name="Teijaro C.N."/>
            <person name="Fluegel L."/>
            <person name="Davis C.M."/>
            <person name="Simpson J.R."/>
            <person name="Lauterbach L."/>
            <person name="Steele A.D."/>
            <person name="Gui C."/>
            <person name="Meng S."/>
            <person name="Li G."/>
            <person name="Viehrig K."/>
            <person name="Ye F."/>
            <person name="Su P."/>
            <person name="Kiefer A.F."/>
            <person name="Nichols A."/>
            <person name="Cepeda A.J."/>
            <person name="Yan W."/>
            <person name="Fan B."/>
            <person name="Jiang Y."/>
            <person name="Adhikari A."/>
            <person name="Zheng C.-J."/>
            <person name="Schuster L."/>
            <person name="Cowan T.M."/>
            <person name="Smanski M.J."/>
            <person name="Chevrette M.G."/>
            <person name="de Carvalho L.P.S."/>
            <person name="Shen B."/>
        </authorList>
    </citation>
    <scope>NUCLEOTIDE SEQUENCE</scope>
    <source>
        <strain evidence="2">NPDC080035</strain>
    </source>
</reference>
<dbReference type="RefSeq" id="WP_348787157.1">
    <property type="nucleotide sequence ID" value="NZ_CP157390.1"/>
</dbReference>
<organism evidence="2">
    <name type="scientific">Leifsonia sp. NPDC080035</name>
    <dbReference type="NCBI Taxonomy" id="3143936"/>
    <lineage>
        <taxon>Bacteria</taxon>
        <taxon>Bacillati</taxon>
        <taxon>Actinomycetota</taxon>
        <taxon>Actinomycetes</taxon>
        <taxon>Micrococcales</taxon>
        <taxon>Microbacteriaceae</taxon>
        <taxon>Leifsonia</taxon>
    </lineage>
</organism>
<dbReference type="PANTHER" id="PTHR30032:SF8">
    <property type="entry name" value="GERMINATION-SPECIFIC N-ACETYLMURAMOYL-L-ALANINE AMIDASE"/>
    <property type="match status" value="1"/>
</dbReference>
<name>A0AAU7G7J0_9MICO</name>
<dbReference type="Gene3D" id="3.40.50.12090">
    <property type="match status" value="2"/>
</dbReference>
<dbReference type="SMART" id="SM00564">
    <property type="entry name" value="PQQ"/>
    <property type="match status" value="2"/>
</dbReference>
<dbReference type="SUPFAM" id="SSF50998">
    <property type="entry name" value="Quinoprotein alcohol dehydrogenase-like"/>
    <property type="match status" value="2"/>
</dbReference>
<dbReference type="Pfam" id="PF13360">
    <property type="entry name" value="PQQ_2"/>
    <property type="match status" value="1"/>
</dbReference>
<dbReference type="PANTHER" id="PTHR30032">
    <property type="entry name" value="N-ACETYLMURAMOYL-L-ALANINE AMIDASE-RELATED"/>
    <property type="match status" value="1"/>
</dbReference>